<dbReference type="Proteomes" id="UP000552045">
    <property type="component" value="Unassembled WGS sequence"/>
</dbReference>
<protein>
    <submittedName>
        <fullName evidence="1">NADPH2:quinone reductase</fullName>
        <ecNumber evidence="1">1.6.5.5</ecNumber>
    </submittedName>
</protein>
<comment type="caution">
    <text evidence="1">The sequence shown here is derived from an EMBL/GenBank/DDBJ whole genome shotgun (WGS) entry which is preliminary data.</text>
</comment>
<gene>
    <name evidence="1" type="ORF">BKA02_001103</name>
</gene>
<evidence type="ECO:0000313" key="1">
    <source>
        <dbReference type="EMBL" id="NYD54048.1"/>
    </source>
</evidence>
<sequence>MISTAVSDDALLQAYKSTRGEGFDVIADYLWGRPTAVLLRALIPDDFSVGARSRLIQIGEVAGAEVALPAASLRTSGLEIVGAAKGLTAETVPAIFEQVLTWTREGKLSFPVERVALKDIESAWQGTDLRGRRIVVTA</sequence>
<dbReference type="Gene3D" id="3.40.50.720">
    <property type="entry name" value="NAD(P)-binding Rossmann-like Domain"/>
    <property type="match status" value="1"/>
</dbReference>
<organism evidence="1 2">
    <name type="scientific">Microbacterium pseudoresistens</name>
    <dbReference type="NCBI Taxonomy" id="640634"/>
    <lineage>
        <taxon>Bacteria</taxon>
        <taxon>Bacillati</taxon>
        <taxon>Actinomycetota</taxon>
        <taxon>Actinomycetes</taxon>
        <taxon>Micrococcales</taxon>
        <taxon>Microbacteriaceae</taxon>
        <taxon>Microbacterium</taxon>
    </lineage>
</organism>
<keyword evidence="2" id="KW-1185">Reference proteome</keyword>
<dbReference type="GO" id="GO:0003960">
    <property type="term" value="F:quinone reductase (NADPH) activity"/>
    <property type="evidence" value="ECO:0007669"/>
    <property type="project" value="UniProtKB-EC"/>
</dbReference>
<dbReference type="EMBL" id="JACCBH010000001">
    <property type="protein sequence ID" value="NYD54048.1"/>
    <property type="molecule type" value="Genomic_DNA"/>
</dbReference>
<keyword evidence="1" id="KW-0560">Oxidoreductase</keyword>
<proteinExistence type="predicted"/>
<reference evidence="1 2" key="1">
    <citation type="submission" date="2020-07" db="EMBL/GenBank/DDBJ databases">
        <title>Sequencing the genomes of 1000 actinobacteria strains.</title>
        <authorList>
            <person name="Klenk H.-P."/>
        </authorList>
    </citation>
    <scope>NUCLEOTIDE SEQUENCE [LARGE SCALE GENOMIC DNA]</scope>
    <source>
        <strain evidence="1 2">DSM 22185</strain>
    </source>
</reference>
<evidence type="ECO:0000313" key="2">
    <source>
        <dbReference type="Proteomes" id="UP000552045"/>
    </source>
</evidence>
<dbReference type="EC" id="1.6.5.5" evidence="1"/>
<accession>A0A7Y9EUA6</accession>
<name>A0A7Y9EUA6_9MICO</name>
<dbReference type="AlphaFoldDB" id="A0A7Y9EUA6"/>